<gene>
    <name evidence="2" type="ORF">SAMN05216188_121125</name>
</gene>
<evidence type="ECO:0000313" key="2">
    <source>
        <dbReference type="EMBL" id="SES08939.1"/>
    </source>
</evidence>
<dbReference type="AlphaFoldDB" id="A0A1H9UHW3"/>
<dbReference type="Proteomes" id="UP000199352">
    <property type="component" value="Unassembled WGS sequence"/>
</dbReference>
<proteinExistence type="predicted"/>
<evidence type="ECO:0000256" key="1">
    <source>
        <dbReference type="SAM" id="MobiDB-lite"/>
    </source>
</evidence>
<protein>
    <submittedName>
        <fullName evidence="2">Uncharacterized protein</fullName>
    </submittedName>
</protein>
<reference evidence="3" key="1">
    <citation type="submission" date="2016-10" db="EMBL/GenBank/DDBJ databases">
        <authorList>
            <person name="Varghese N."/>
            <person name="Submissions S."/>
        </authorList>
    </citation>
    <scope>NUCLEOTIDE SEQUENCE [LARGE SCALE GENOMIC DNA]</scope>
    <source>
        <strain evidence="3">CGMCC 4.3525</strain>
    </source>
</reference>
<dbReference type="EMBL" id="FOFR01000021">
    <property type="protein sequence ID" value="SES08939.1"/>
    <property type="molecule type" value="Genomic_DNA"/>
</dbReference>
<evidence type="ECO:0000313" key="3">
    <source>
        <dbReference type="Proteomes" id="UP000199352"/>
    </source>
</evidence>
<organism evidence="2 3">
    <name type="scientific">Lentzea xinjiangensis</name>
    <dbReference type="NCBI Taxonomy" id="402600"/>
    <lineage>
        <taxon>Bacteria</taxon>
        <taxon>Bacillati</taxon>
        <taxon>Actinomycetota</taxon>
        <taxon>Actinomycetes</taxon>
        <taxon>Pseudonocardiales</taxon>
        <taxon>Pseudonocardiaceae</taxon>
        <taxon>Lentzea</taxon>
    </lineage>
</organism>
<accession>A0A1H9UHW3</accession>
<name>A0A1H9UHW3_9PSEU</name>
<feature type="compositionally biased region" description="Basic and acidic residues" evidence="1">
    <location>
        <begin position="42"/>
        <end position="56"/>
    </location>
</feature>
<dbReference type="RefSeq" id="WP_177221541.1">
    <property type="nucleotide sequence ID" value="NZ_FOFR01000021.1"/>
</dbReference>
<feature type="region of interest" description="Disordered" evidence="1">
    <location>
        <begin position="1"/>
        <end position="56"/>
    </location>
</feature>
<sequence length="56" mass="6393">MDFDKPVPDALDQQRFARPQDAAEDEELEHLTIGEADPADVVDQHRVAPVEREPWP</sequence>
<keyword evidence="3" id="KW-1185">Reference proteome</keyword>